<evidence type="ECO:0000313" key="2">
    <source>
        <dbReference type="EMBL" id="SHM31496.1"/>
    </source>
</evidence>
<evidence type="ECO:0000313" key="4">
    <source>
        <dbReference type="Proteomes" id="UP000184280"/>
    </source>
</evidence>
<accession>A0A1M7HSK2</accession>
<proteinExistence type="predicted"/>
<dbReference type="OrthoDB" id="1074550at2"/>
<dbReference type="EMBL" id="FNRF01000001">
    <property type="protein sequence ID" value="SEA06654.1"/>
    <property type="molecule type" value="Genomic_DNA"/>
</dbReference>
<name>A0A1M7HSK2_XYLRU</name>
<sequence length="130" mass="14784">MANIKNLQMWNDICADNRISISKSLFGLKTIVTYNKTQSKVSARTIQLSPSDGEHLKRFLERSKNDIENVIGNFHPKEVANGNYMLELALSEDGNYLALLLHQFTQLSYEPVTQMLTFEGNEAQTISKLF</sequence>
<dbReference type="RefSeq" id="WP_139208716.1">
    <property type="nucleotide sequence ID" value="NZ_FNRF01000001.1"/>
</dbReference>
<gene>
    <name evidence="2" type="ORF">SAMN04488494_1666</name>
    <name evidence="1" type="ORF">SAMN05216462_0510</name>
</gene>
<dbReference type="Proteomes" id="UP000184280">
    <property type="component" value="Unassembled WGS sequence"/>
</dbReference>
<dbReference type="Proteomes" id="UP000182257">
    <property type="component" value="Unassembled WGS sequence"/>
</dbReference>
<evidence type="ECO:0000313" key="3">
    <source>
        <dbReference type="Proteomes" id="UP000182257"/>
    </source>
</evidence>
<dbReference type="AlphaFoldDB" id="A0A1M7HSK2"/>
<reference evidence="1 3" key="1">
    <citation type="submission" date="2016-10" db="EMBL/GenBank/DDBJ databases">
        <authorList>
            <person name="de Groot N.N."/>
        </authorList>
    </citation>
    <scope>NUCLEOTIDE SEQUENCE [LARGE SCALE GENOMIC DNA]</scope>
    <source>
        <strain evidence="1 3">D31d</strain>
    </source>
</reference>
<organism evidence="2 4">
    <name type="scientific">Xylanibacter ruminicola</name>
    <name type="common">Prevotella ruminicola</name>
    <dbReference type="NCBI Taxonomy" id="839"/>
    <lineage>
        <taxon>Bacteria</taxon>
        <taxon>Pseudomonadati</taxon>
        <taxon>Bacteroidota</taxon>
        <taxon>Bacteroidia</taxon>
        <taxon>Bacteroidales</taxon>
        <taxon>Prevotellaceae</taxon>
        <taxon>Xylanibacter</taxon>
    </lineage>
</organism>
<reference evidence="2 4" key="2">
    <citation type="submission" date="2016-11" db="EMBL/GenBank/DDBJ databases">
        <authorList>
            <person name="Jaros S."/>
            <person name="Januszkiewicz K."/>
            <person name="Wedrychowicz H."/>
        </authorList>
    </citation>
    <scope>NUCLEOTIDE SEQUENCE [LARGE SCALE GENOMIC DNA]</scope>
    <source>
        <strain evidence="2 4">BPI-34</strain>
    </source>
</reference>
<protein>
    <submittedName>
        <fullName evidence="2">Uncharacterized protein</fullName>
    </submittedName>
</protein>
<dbReference type="EMBL" id="FRCJ01000003">
    <property type="protein sequence ID" value="SHM31496.1"/>
    <property type="molecule type" value="Genomic_DNA"/>
</dbReference>
<evidence type="ECO:0000313" key="1">
    <source>
        <dbReference type="EMBL" id="SEA06654.1"/>
    </source>
</evidence>